<organism evidence="2 3">
    <name type="scientific">Pseudomonas flexibilis</name>
    <dbReference type="NCBI Taxonomy" id="706570"/>
    <lineage>
        <taxon>Bacteria</taxon>
        <taxon>Pseudomonadati</taxon>
        <taxon>Pseudomonadota</taxon>
        <taxon>Gammaproteobacteria</taxon>
        <taxon>Pseudomonadales</taxon>
        <taxon>Pseudomonadaceae</taxon>
        <taxon>Pseudomonas</taxon>
    </lineage>
</organism>
<reference evidence="2 3" key="1">
    <citation type="submission" date="2014-11" db="EMBL/GenBank/DDBJ databases">
        <title>Genome sequence of Pseudomonas tuomuerensis JCM 14085.</title>
        <authorList>
            <person name="Shin S.-K."/>
            <person name="Yi H."/>
        </authorList>
    </citation>
    <scope>NUCLEOTIDE SEQUENCE [LARGE SCALE GENOMIC DNA]</scope>
    <source>
        <strain evidence="2 3">JCM 14085</strain>
    </source>
</reference>
<evidence type="ECO:0000313" key="3">
    <source>
        <dbReference type="Proteomes" id="UP000030980"/>
    </source>
</evidence>
<gene>
    <name evidence="2" type="ORF">PT85_05715</name>
</gene>
<dbReference type="Proteomes" id="UP000030980">
    <property type="component" value="Unassembled WGS sequence"/>
</dbReference>
<keyword evidence="1" id="KW-1133">Transmembrane helix</keyword>
<dbReference type="SUPFAM" id="SSF54523">
    <property type="entry name" value="Pili subunits"/>
    <property type="match status" value="1"/>
</dbReference>
<keyword evidence="1" id="KW-0472">Membrane</keyword>
<dbReference type="OrthoDB" id="6118991at2"/>
<evidence type="ECO:0008006" key="4">
    <source>
        <dbReference type="Google" id="ProtNLM"/>
    </source>
</evidence>
<feature type="transmembrane region" description="Helical" evidence="1">
    <location>
        <begin position="12"/>
        <end position="33"/>
    </location>
</feature>
<dbReference type="PANTHER" id="PTHR30093">
    <property type="entry name" value="GENERAL SECRETION PATHWAY PROTEIN G"/>
    <property type="match status" value="1"/>
</dbReference>
<dbReference type="PANTHER" id="PTHR30093:SF46">
    <property type="entry name" value="MSHA MINOR PILIN PROTEIN MSHB"/>
    <property type="match status" value="1"/>
</dbReference>
<dbReference type="PROSITE" id="PS00409">
    <property type="entry name" value="PROKAR_NTER_METHYL"/>
    <property type="match status" value="1"/>
</dbReference>
<dbReference type="RefSeq" id="WP_039606154.1">
    <property type="nucleotide sequence ID" value="NZ_FMUP01000001.1"/>
</dbReference>
<dbReference type="InterPro" id="IPR045584">
    <property type="entry name" value="Pilin-like"/>
</dbReference>
<proteinExistence type="predicted"/>
<evidence type="ECO:0000256" key="1">
    <source>
        <dbReference type="SAM" id="Phobius"/>
    </source>
</evidence>
<keyword evidence="1" id="KW-0812">Transmembrane</keyword>
<dbReference type="AlphaFoldDB" id="A0A0B3C204"/>
<sequence>MSRYAQQGFTLLELVVVIVIVGLLAAVALPRLMSAAGDAQAASVNGTAGALAAGVAMVRAQWELNRASGRGGLNNVAGFGDGDVDVNELGWPMATASGPGAQGCAELWRGVLLGSAPSVAVRGSAAYLSEFAAPLCRYRYQSDTRRIEYDTRTGAVTVAE</sequence>
<accession>A0A0B3C204</accession>
<dbReference type="STRING" id="706570.PT85_05715"/>
<evidence type="ECO:0000313" key="2">
    <source>
        <dbReference type="EMBL" id="KHO65557.1"/>
    </source>
</evidence>
<dbReference type="Pfam" id="PF07963">
    <property type="entry name" value="N_methyl"/>
    <property type="match status" value="1"/>
</dbReference>
<name>A0A0B3C204_9PSED</name>
<dbReference type="Gene3D" id="3.30.700.10">
    <property type="entry name" value="Glycoprotein, Type 4 Pilin"/>
    <property type="match status" value="1"/>
</dbReference>
<comment type="caution">
    <text evidence="2">The sequence shown here is derived from an EMBL/GenBank/DDBJ whole genome shotgun (WGS) entry which is preliminary data.</text>
</comment>
<keyword evidence="3" id="KW-1185">Reference proteome</keyword>
<dbReference type="InterPro" id="IPR012902">
    <property type="entry name" value="N_methyl_site"/>
</dbReference>
<protein>
    <recommendedName>
        <fullName evidence="4">Prepilin-type N-terminal cleavage/methylation domain-containing protein</fullName>
    </recommendedName>
</protein>
<dbReference type="NCBIfam" id="TIGR02532">
    <property type="entry name" value="IV_pilin_GFxxxE"/>
    <property type="match status" value="1"/>
</dbReference>
<dbReference type="EMBL" id="JTAK01000002">
    <property type="protein sequence ID" value="KHO65557.1"/>
    <property type="molecule type" value="Genomic_DNA"/>
</dbReference>